<dbReference type="EMBL" id="KV001275">
    <property type="protein sequence ID" value="KZV39324.1"/>
    <property type="molecule type" value="Genomic_DNA"/>
</dbReference>
<keyword evidence="4" id="KW-0934">Plastid</keyword>
<dbReference type="InterPro" id="IPR020069">
    <property type="entry name" value="Ribosomal_bL9_C"/>
</dbReference>
<evidence type="ECO:0000259" key="14">
    <source>
        <dbReference type="PROSITE" id="PS00651"/>
    </source>
</evidence>
<evidence type="ECO:0000313" key="16">
    <source>
        <dbReference type="Proteomes" id="UP000250235"/>
    </source>
</evidence>
<dbReference type="Pfam" id="PF03948">
    <property type="entry name" value="Ribosomal_L9_C"/>
    <property type="match status" value="1"/>
</dbReference>
<evidence type="ECO:0000256" key="4">
    <source>
        <dbReference type="ARBA" id="ARBA00022640"/>
    </source>
</evidence>
<evidence type="ECO:0000313" key="15">
    <source>
        <dbReference type="EMBL" id="KZV39324.1"/>
    </source>
</evidence>
<dbReference type="GO" id="GO:0019843">
    <property type="term" value="F:rRNA binding"/>
    <property type="evidence" value="ECO:0007669"/>
    <property type="project" value="UniProtKB-KW"/>
</dbReference>
<dbReference type="InterPro" id="IPR036791">
    <property type="entry name" value="Ribosomal_bL9_C_sf"/>
</dbReference>
<evidence type="ECO:0000256" key="5">
    <source>
        <dbReference type="ARBA" id="ARBA00022730"/>
    </source>
</evidence>
<sequence>SMASTSFSWVSSSWLQNSTLTKTVNADAAKVSDGVPALKVVAQKKAKKLRKVILKEDVTKLGKKGELLDVKAGYFRNFLLPMGMAQIVTPGLIKEMKMEDERIEAEKRRVKEEAQQLAQIFETVGAFKVKRKGGKGKLIFGSVTAQDLVDIIKAQLQRDVDRRIVSLPEIRETGEYIAELKLHPEVVARVRLNVYAN</sequence>
<dbReference type="GO" id="GO:0003735">
    <property type="term" value="F:structural constituent of ribosome"/>
    <property type="evidence" value="ECO:0007669"/>
    <property type="project" value="InterPro"/>
</dbReference>
<dbReference type="Gene3D" id="3.10.430.100">
    <property type="entry name" value="Ribosomal protein L9, C-terminal domain"/>
    <property type="match status" value="1"/>
</dbReference>
<dbReference type="FunFam" id="3.40.5.10:FF:000006">
    <property type="entry name" value="50S ribosomal protein L9, chloroplastic"/>
    <property type="match status" value="1"/>
</dbReference>
<keyword evidence="8" id="KW-0689">Ribosomal protein</keyword>
<comment type="subcellular location">
    <subcellularLocation>
        <location evidence="1">Plastid</location>
        <location evidence="1">Chloroplast</location>
    </subcellularLocation>
</comment>
<keyword evidence="7" id="KW-0809">Transit peptide</keyword>
<organism evidence="15 16">
    <name type="scientific">Dorcoceras hygrometricum</name>
    <dbReference type="NCBI Taxonomy" id="472368"/>
    <lineage>
        <taxon>Eukaryota</taxon>
        <taxon>Viridiplantae</taxon>
        <taxon>Streptophyta</taxon>
        <taxon>Embryophyta</taxon>
        <taxon>Tracheophyta</taxon>
        <taxon>Spermatophyta</taxon>
        <taxon>Magnoliopsida</taxon>
        <taxon>eudicotyledons</taxon>
        <taxon>Gunneridae</taxon>
        <taxon>Pentapetalae</taxon>
        <taxon>asterids</taxon>
        <taxon>lamiids</taxon>
        <taxon>Lamiales</taxon>
        <taxon>Gesneriaceae</taxon>
        <taxon>Didymocarpoideae</taxon>
        <taxon>Trichosporeae</taxon>
        <taxon>Loxocarpinae</taxon>
        <taxon>Dorcoceras</taxon>
    </lineage>
</organism>
<dbReference type="HAMAP" id="MF_00503">
    <property type="entry name" value="Ribosomal_bL9"/>
    <property type="match status" value="1"/>
</dbReference>
<dbReference type="Proteomes" id="UP000250235">
    <property type="component" value="Unassembled WGS sequence"/>
</dbReference>
<evidence type="ECO:0000256" key="9">
    <source>
        <dbReference type="ARBA" id="ARBA00023274"/>
    </source>
</evidence>
<dbReference type="SUPFAM" id="SSF55658">
    <property type="entry name" value="L9 N-domain-like"/>
    <property type="match status" value="1"/>
</dbReference>
<keyword evidence="9" id="KW-0687">Ribonucleoprotein</keyword>
<name>A0A2Z7BY51_9LAMI</name>
<evidence type="ECO:0000256" key="7">
    <source>
        <dbReference type="ARBA" id="ARBA00022946"/>
    </source>
</evidence>
<keyword evidence="5" id="KW-0699">rRNA-binding</keyword>
<evidence type="ECO:0000256" key="2">
    <source>
        <dbReference type="ARBA" id="ARBA00010605"/>
    </source>
</evidence>
<dbReference type="SUPFAM" id="SSF55653">
    <property type="entry name" value="Ribosomal protein L9 C-domain"/>
    <property type="match status" value="1"/>
</dbReference>
<evidence type="ECO:0000256" key="13">
    <source>
        <dbReference type="SAM" id="Coils"/>
    </source>
</evidence>
<dbReference type="GO" id="GO:1990904">
    <property type="term" value="C:ribonucleoprotein complex"/>
    <property type="evidence" value="ECO:0007669"/>
    <property type="project" value="UniProtKB-KW"/>
</dbReference>
<evidence type="ECO:0000256" key="3">
    <source>
        <dbReference type="ARBA" id="ARBA00022528"/>
    </source>
</evidence>
<dbReference type="GO" id="GO:0009507">
    <property type="term" value="C:chloroplast"/>
    <property type="evidence" value="ECO:0007669"/>
    <property type="project" value="UniProtKB-SubCell"/>
</dbReference>
<dbReference type="InterPro" id="IPR020070">
    <property type="entry name" value="Ribosomal_bL9_N"/>
</dbReference>
<dbReference type="Pfam" id="PF01281">
    <property type="entry name" value="Ribosomal_L9_N"/>
    <property type="match status" value="1"/>
</dbReference>
<dbReference type="NCBIfam" id="TIGR00158">
    <property type="entry name" value="L9"/>
    <property type="match status" value="1"/>
</dbReference>
<dbReference type="FunFam" id="3.10.430.100:FF:000005">
    <property type="entry name" value="50S ribosomal protein L9"/>
    <property type="match status" value="1"/>
</dbReference>
<proteinExistence type="inferred from homology"/>
<dbReference type="GO" id="GO:0005840">
    <property type="term" value="C:ribosome"/>
    <property type="evidence" value="ECO:0007669"/>
    <property type="project" value="UniProtKB-KW"/>
</dbReference>
<evidence type="ECO:0000256" key="11">
    <source>
        <dbReference type="ARBA" id="ARBA00035193"/>
    </source>
</evidence>
<keyword evidence="3" id="KW-0150">Chloroplast</keyword>
<feature type="coiled-coil region" evidence="13">
    <location>
        <begin position="93"/>
        <end position="123"/>
    </location>
</feature>
<dbReference type="AlphaFoldDB" id="A0A2Z7BY51"/>
<reference evidence="15 16" key="1">
    <citation type="journal article" date="2015" name="Proc. Natl. Acad. Sci. U.S.A.">
        <title>The resurrection genome of Boea hygrometrica: A blueprint for survival of dehydration.</title>
        <authorList>
            <person name="Xiao L."/>
            <person name="Yang G."/>
            <person name="Zhang L."/>
            <person name="Yang X."/>
            <person name="Zhao S."/>
            <person name="Ji Z."/>
            <person name="Zhou Q."/>
            <person name="Hu M."/>
            <person name="Wang Y."/>
            <person name="Chen M."/>
            <person name="Xu Y."/>
            <person name="Jin H."/>
            <person name="Xiao X."/>
            <person name="Hu G."/>
            <person name="Bao F."/>
            <person name="Hu Y."/>
            <person name="Wan P."/>
            <person name="Li L."/>
            <person name="Deng X."/>
            <person name="Kuang T."/>
            <person name="Xiang C."/>
            <person name="Zhu J.K."/>
            <person name="Oliver M.J."/>
            <person name="He Y."/>
        </authorList>
    </citation>
    <scope>NUCLEOTIDE SEQUENCE [LARGE SCALE GENOMIC DNA]</scope>
    <source>
        <strain evidence="16">cv. XS01</strain>
    </source>
</reference>
<evidence type="ECO:0000256" key="10">
    <source>
        <dbReference type="ARBA" id="ARBA00031047"/>
    </source>
</evidence>
<dbReference type="OrthoDB" id="5555409at2759"/>
<evidence type="ECO:0000256" key="1">
    <source>
        <dbReference type="ARBA" id="ARBA00004229"/>
    </source>
</evidence>
<keyword evidence="6" id="KW-0694">RNA-binding</keyword>
<dbReference type="Gene3D" id="3.40.5.10">
    <property type="entry name" value="Ribosomal protein L9, N-terminal domain"/>
    <property type="match status" value="1"/>
</dbReference>
<dbReference type="PANTHER" id="PTHR21368">
    <property type="entry name" value="50S RIBOSOMAL PROTEIN L9"/>
    <property type="match status" value="1"/>
</dbReference>
<gene>
    <name evidence="15" type="ORF">F511_23461</name>
</gene>
<dbReference type="PROSITE" id="PS00651">
    <property type="entry name" value="RIBOSOMAL_L9"/>
    <property type="match status" value="1"/>
</dbReference>
<evidence type="ECO:0000256" key="12">
    <source>
        <dbReference type="ARBA" id="ARBA00035427"/>
    </source>
</evidence>
<keyword evidence="13" id="KW-0175">Coiled coil</keyword>
<dbReference type="GO" id="GO:0006412">
    <property type="term" value="P:translation"/>
    <property type="evidence" value="ECO:0007669"/>
    <property type="project" value="InterPro"/>
</dbReference>
<keyword evidence="16" id="KW-1185">Reference proteome</keyword>
<feature type="non-terminal residue" evidence="15">
    <location>
        <position position="1"/>
    </location>
</feature>
<dbReference type="InterPro" id="IPR020594">
    <property type="entry name" value="Ribosomal_bL9_bac/chp"/>
</dbReference>
<comment type="similarity">
    <text evidence="2">Belongs to the bacterial ribosomal protein bL9 family.</text>
</comment>
<feature type="domain" description="Ribosomal protein L9" evidence="14">
    <location>
        <begin position="62"/>
        <end position="89"/>
    </location>
</feature>
<evidence type="ECO:0000256" key="8">
    <source>
        <dbReference type="ARBA" id="ARBA00022980"/>
    </source>
</evidence>
<protein>
    <recommendedName>
        <fullName evidence="11">Large ribosomal subunit protein bL9c</fullName>
    </recommendedName>
    <alternativeName>
        <fullName evidence="12">50S ribosomal protein L9, chloroplastic</fullName>
    </alternativeName>
    <alternativeName>
        <fullName evidence="10">CL9</fullName>
    </alternativeName>
</protein>
<accession>A0A2Z7BY51</accession>
<dbReference type="InterPro" id="IPR036935">
    <property type="entry name" value="Ribosomal_bL9_N_sf"/>
</dbReference>
<dbReference type="InterPro" id="IPR000244">
    <property type="entry name" value="Ribosomal_bL9"/>
</dbReference>
<evidence type="ECO:0000256" key="6">
    <source>
        <dbReference type="ARBA" id="ARBA00022884"/>
    </source>
</evidence>
<dbReference type="InterPro" id="IPR009027">
    <property type="entry name" value="Ribosomal_bL9/RNase_H1_N"/>
</dbReference>